<evidence type="ECO:0000313" key="5">
    <source>
        <dbReference type="EMBL" id="PXX80112.1"/>
    </source>
</evidence>
<dbReference type="STRING" id="1034346.GCA_000313565_01611"/>
<dbReference type="EMBL" id="JALDAW010000013">
    <property type="protein sequence ID" value="MDY5168229.1"/>
    <property type="molecule type" value="Genomic_DNA"/>
</dbReference>
<comment type="caution">
    <text evidence="4">The sequence shown here is derived from an EMBL/GenBank/DDBJ whole genome shotgun (WGS) entry which is preliminary data.</text>
</comment>
<proteinExistence type="predicted"/>
<keyword evidence="1" id="KW-1133">Transmembrane helix</keyword>
<dbReference type="GeneID" id="94441028"/>
<evidence type="ECO:0000259" key="3">
    <source>
        <dbReference type="Pfam" id="PF14503"/>
    </source>
</evidence>
<accession>A0A2V2FFI0</accession>
<protein>
    <submittedName>
        <fullName evidence="5">Helix-turn-helix protein</fullName>
    </submittedName>
</protein>
<dbReference type="InterPro" id="IPR041444">
    <property type="entry name" value="HTH_41"/>
</dbReference>
<dbReference type="Pfam" id="PF14502">
    <property type="entry name" value="HTH_41"/>
    <property type="match status" value="1"/>
</dbReference>
<dbReference type="Proteomes" id="UP001276902">
    <property type="component" value="Unassembled WGS sequence"/>
</dbReference>
<keyword evidence="1" id="KW-0472">Membrane</keyword>
<reference evidence="4" key="2">
    <citation type="submission" date="2022-03" db="EMBL/GenBank/DDBJ databases">
        <title>First case of bacteraemia caused by Dielma fastidiosa in a patient hospitalised with diverticulitis.</title>
        <authorList>
            <person name="Forman-Ankjaer B."/>
            <person name="Hvid-Jensen F."/>
            <person name="Kobel C.M."/>
            <person name="Greve T."/>
        </authorList>
    </citation>
    <scope>NUCLEOTIDE SEQUENCE</scope>
    <source>
        <strain evidence="4">AUH_DF_2021</strain>
    </source>
</reference>
<dbReference type="OrthoDB" id="147067at2"/>
<evidence type="ECO:0000313" key="6">
    <source>
        <dbReference type="Proteomes" id="UP000247612"/>
    </source>
</evidence>
<keyword evidence="6" id="KW-1185">Reference proteome</keyword>
<sequence>MDYHQKLLSKNGLSTMTLAKEFLFWQLGEKIPTVSDLKEKVGLARGTIQNSIKFLQENGAIKLESKGHLGTFLIAKNTAILLAFAGITSIVGVMPLPYSKRYEGFATGLIVAMENQYNLPASMAYMRGATNRIAMLLADRYDFAIISRYAANNIMKKNDSVQIVKAFGRHSYLSEHVIVFHDAKCKAIENGMKIGIDNDSIDQKVLTEHACEGRQVEFVQVEYNQILEKIISGELDAAIWNEDEITDKHLHINYVSLPSDNIDDTEAVMVVNARRREMAGLLSELIDVQIVLDNQKLVLEGKITPSY</sequence>
<dbReference type="EMBL" id="QJKH01000004">
    <property type="protein sequence ID" value="PXX80112.1"/>
    <property type="molecule type" value="Genomic_DNA"/>
</dbReference>
<dbReference type="RefSeq" id="WP_022937915.1">
    <property type="nucleotide sequence ID" value="NZ_BAABZA010000011.1"/>
</dbReference>
<dbReference type="Pfam" id="PF14503">
    <property type="entry name" value="YhfZ_C"/>
    <property type="match status" value="1"/>
</dbReference>
<dbReference type="InterPro" id="IPR032791">
    <property type="entry name" value="YhfZ_C"/>
</dbReference>
<name>A0A2V2FFI0_9FIRM</name>
<keyword evidence="1" id="KW-0812">Transmembrane</keyword>
<reference evidence="5 6" key="1">
    <citation type="submission" date="2018-05" db="EMBL/GenBank/DDBJ databases">
        <title>Genomic Encyclopedia of Type Strains, Phase IV (KMG-IV): sequencing the most valuable type-strain genomes for metagenomic binning, comparative biology and taxonomic classification.</title>
        <authorList>
            <person name="Goeker M."/>
        </authorList>
    </citation>
    <scope>NUCLEOTIDE SEQUENCE [LARGE SCALE GENOMIC DNA]</scope>
    <source>
        <strain evidence="5 6">JC118</strain>
    </source>
</reference>
<feature type="transmembrane region" description="Helical" evidence="1">
    <location>
        <begin position="79"/>
        <end position="98"/>
    </location>
</feature>
<evidence type="ECO:0000313" key="7">
    <source>
        <dbReference type="Proteomes" id="UP001276902"/>
    </source>
</evidence>
<dbReference type="Gene3D" id="3.40.190.10">
    <property type="entry name" value="Periplasmic binding protein-like II"/>
    <property type="match status" value="2"/>
</dbReference>
<feature type="domain" description="YhfZ helix-turn-helix" evidence="2">
    <location>
        <begin position="27"/>
        <end position="73"/>
    </location>
</feature>
<dbReference type="NCBIfam" id="NF041241">
    <property type="entry name" value="YhfZ_full"/>
    <property type="match status" value="1"/>
</dbReference>
<gene>
    <name evidence="5" type="ORF">DES51_104117</name>
    <name evidence="4" type="ORF">MQE39_08890</name>
</gene>
<evidence type="ECO:0000256" key="1">
    <source>
        <dbReference type="SAM" id="Phobius"/>
    </source>
</evidence>
<dbReference type="AlphaFoldDB" id="A0A2V2FFI0"/>
<organism evidence="4 7">
    <name type="scientific">Dielma fastidiosa</name>
    <dbReference type="NCBI Taxonomy" id="1034346"/>
    <lineage>
        <taxon>Bacteria</taxon>
        <taxon>Bacillati</taxon>
        <taxon>Bacillota</taxon>
        <taxon>Erysipelotrichia</taxon>
        <taxon>Erysipelotrichales</taxon>
        <taxon>Erysipelotrichaceae</taxon>
        <taxon>Dielma</taxon>
    </lineage>
</organism>
<dbReference type="SUPFAM" id="SSF53850">
    <property type="entry name" value="Periplasmic binding protein-like II"/>
    <property type="match status" value="1"/>
</dbReference>
<feature type="domain" description="Uncharacterised protein YhfZ C-terminal" evidence="3">
    <location>
        <begin position="81"/>
        <end position="307"/>
    </location>
</feature>
<evidence type="ECO:0000313" key="4">
    <source>
        <dbReference type="EMBL" id="MDY5168229.1"/>
    </source>
</evidence>
<evidence type="ECO:0000259" key="2">
    <source>
        <dbReference type="Pfam" id="PF14502"/>
    </source>
</evidence>
<dbReference type="Proteomes" id="UP000247612">
    <property type="component" value="Unassembled WGS sequence"/>
</dbReference>